<organism evidence="1 2">
    <name type="scientific">Enterococcus florum</name>
    <dbReference type="NCBI Taxonomy" id="2480627"/>
    <lineage>
        <taxon>Bacteria</taxon>
        <taxon>Bacillati</taxon>
        <taxon>Bacillota</taxon>
        <taxon>Bacilli</taxon>
        <taxon>Lactobacillales</taxon>
        <taxon>Enterococcaceae</taxon>
        <taxon>Enterococcus</taxon>
    </lineage>
</organism>
<dbReference type="EMBL" id="BJCC01000008">
    <property type="protein sequence ID" value="GCF93097.1"/>
    <property type="molecule type" value="Genomic_DNA"/>
</dbReference>
<name>A0A4P5P5H7_9ENTE</name>
<protein>
    <submittedName>
        <fullName evidence="1">Uncharacterized protein</fullName>
    </submittedName>
</protein>
<reference evidence="2" key="1">
    <citation type="submission" date="2019-02" db="EMBL/GenBank/DDBJ databases">
        <title>Draft genome sequence of Enterococcus sp. Gos25-1.</title>
        <authorList>
            <person name="Tanaka N."/>
            <person name="Shiwa Y."/>
            <person name="Fujita N."/>
        </authorList>
    </citation>
    <scope>NUCLEOTIDE SEQUENCE [LARGE SCALE GENOMIC DNA]</scope>
    <source>
        <strain evidence="2">Gos25-1</strain>
    </source>
</reference>
<gene>
    <name evidence="1" type="ORF">NRIC_09880</name>
</gene>
<dbReference type="RefSeq" id="WP_146621571.1">
    <property type="nucleotide sequence ID" value="NZ_BJCC01000008.1"/>
</dbReference>
<dbReference type="OrthoDB" id="1908180at2"/>
<keyword evidence="2" id="KW-1185">Reference proteome</keyword>
<comment type="caution">
    <text evidence="1">The sequence shown here is derived from an EMBL/GenBank/DDBJ whole genome shotgun (WGS) entry which is preliminary data.</text>
</comment>
<proteinExistence type="predicted"/>
<evidence type="ECO:0000313" key="1">
    <source>
        <dbReference type="EMBL" id="GCF93097.1"/>
    </source>
</evidence>
<evidence type="ECO:0000313" key="2">
    <source>
        <dbReference type="Proteomes" id="UP000290567"/>
    </source>
</evidence>
<sequence length="160" mass="18908">MTYEMDLSAFAETFSEKPLVIGGLAMDYYGIRPRGKDIDLIVTGEDFARISEQHPGRQRDKWGDLILTLGEYEILRSIFRFDYAFFSEGAIEREYCKIISLEKLFFMKVLAYENQPEVEKHTQDYQLMLTHFFENFQNREYVETMNQHIEDYLNAPDGTI</sequence>
<dbReference type="Proteomes" id="UP000290567">
    <property type="component" value="Unassembled WGS sequence"/>
</dbReference>
<accession>A0A4P5P5H7</accession>
<dbReference type="AlphaFoldDB" id="A0A4P5P5H7"/>